<evidence type="ECO:0008006" key="3">
    <source>
        <dbReference type="Google" id="ProtNLM"/>
    </source>
</evidence>
<sequence length="86" mass="9374">MGCAGLIDGELSAVDIDGTVAEIRDGADSYDVGEARQSLGWCGGEQRDATGFSWCGRGARRLWLGLQLGSRDWCRHGGRSIWVRHH</sequence>
<comment type="caution">
    <text evidence="1">The sequence shown here is derived from an EMBL/GenBank/DDBJ whole genome shotgun (WGS) entry which is preliminary data.</text>
</comment>
<protein>
    <recommendedName>
        <fullName evidence="3">MHC class I antigen</fullName>
    </recommendedName>
</protein>
<evidence type="ECO:0000313" key="2">
    <source>
        <dbReference type="Proteomes" id="UP001457282"/>
    </source>
</evidence>
<dbReference type="AlphaFoldDB" id="A0AAW1VRY0"/>
<accession>A0AAW1VRY0</accession>
<name>A0AAW1VRY0_RUBAR</name>
<dbReference type="EMBL" id="JBEDUW010000021">
    <property type="protein sequence ID" value="KAK9907245.1"/>
    <property type="molecule type" value="Genomic_DNA"/>
</dbReference>
<organism evidence="1 2">
    <name type="scientific">Rubus argutus</name>
    <name type="common">Southern blackberry</name>
    <dbReference type="NCBI Taxonomy" id="59490"/>
    <lineage>
        <taxon>Eukaryota</taxon>
        <taxon>Viridiplantae</taxon>
        <taxon>Streptophyta</taxon>
        <taxon>Embryophyta</taxon>
        <taxon>Tracheophyta</taxon>
        <taxon>Spermatophyta</taxon>
        <taxon>Magnoliopsida</taxon>
        <taxon>eudicotyledons</taxon>
        <taxon>Gunneridae</taxon>
        <taxon>Pentapetalae</taxon>
        <taxon>rosids</taxon>
        <taxon>fabids</taxon>
        <taxon>Rosales</taxon>
        <taxon>Rosaceae</taxon>
        <taxon>Rosoideae</taxon>
        <taxon>Rosoideae incertae sedis</taxon>
        <taxon>Rubus</taxon>
    </lineage>
</organism>
<reference evidence="1 2" key="1">
    <citation type="journal article" date="2023" name="G3 (Bethesda)">
        <title>A chromosome-length genome assembly and annotation of blackberry (Rubus argutus, cv. 'Hillquist').</title>
        <authorList>
            <person name="Bruna T."/>
            <person name="Aryal R."/>
            <person name="Dudchenko O."/>
            <person name="Sargent D.J."/>
            <person name="Mead D."/>
            <person name="Buti M."/>
            <person name="Cavallini A."/>
            <person name="Hytonen T."/>
            <person name="Andres J."/>
            <person name="Pham M."/>
            <person name="Weisz D."/>
            <person name="Mascagni F."/>
            <person name="Usai G."/>
            <person name="Natali L."/>
            <person name="Bassil N."/>
            <person name="Fernandez G.E."/>
            <person name="Lomsadze A."/>
            <person name="Armour M."/>
            <person name="Olukolu B."/>
            <person name="Poorten T."/>
            <person name="Britton C."/>
            <person name="Davik J."/>
            <person name="Ashrafi H."/>
            <person name="Aiden E.L."/>
            <person name="Borodovsky M."/>
            <person name="Worthington M."/>
        </authorList>
    </citation>
    <scope>NUCLEOTIDE SEQUENCE [LARGE SCALE GENOMIC DNA]</scope>
    <source>
        <strain evidence="1">PI 553951</strain>
    </source>
</reference>
<evidence type="ECO:0000313" key="1">
    <source>
        <dbReference type="EMBL" id="KAK9907245.1"/>
    </source>
</evidence>
<proteinExistence type="predicted"/>
<gene>
    <name evidence="1" type="ORF">M0R45_000975</name>
</gene>
<dbReference type="Proteomes" id="UP001457282">
    <property type="component" value="Unassembled WGS sequence"/>
</dbReference>
<keyword evidence="2" id="KW-1185">Reference proteome</keyword>